<name>A0A179ISG5_HYDSH</name>
<accession>A0A179ISG5</accession>
<gene>
    <name evidence="2" type="ORF">SA87_08420</name>
</gene>
<dbReference type="Proteomes" id="UP000243024">
    <property type="component" value="Unassembled WGS sequence"/>
</dbReference>
<evidence type="ECO:0000256" key="1">
    <source>
        <dbReference type="SAM" id="MobiDB-lite"/>
    </source>
</evidence>
<comment type="caution">
    <text evidence="2">The sequence shown here is derived from an EMBL/GenBank/DDBJ whole genome shotgun (WGS) entry which is preliminary data.</text>
</comment>
<feature type="compositionally biased region" description="Basic and acidic residues" evidence="1">
    <location>
        <begin position="13"/>
        <end position="24"/>
    </location>
</feature>
<keyword evidence="3" id="KW-1185">Reference proteome</keyword>
<evidence type="ECO:0000313" key="2">
    <source>
        <dbReference type="EMBL" id="OAR05163.1"/>
    </source>
</evidence>
<sequence length="59" mass="6589">MGGHHPSFPSGDMLDRMKTKDRHVSNRPNAPPAIGRPQCMSGIFDKKKTILIGEFAQWP</sequence>
<protein>
    <submittedName>
        <fullName evidence="2">Uncharacterized protein</fullName>
    </submittedName>
</protein>
<dbReference type="EMBL" id="JXBB01000004">
    <property type="protein sequence ID" value="OAR05163.1"/>
    <property type="molecule type" value="Genomic_DNA"/>
</dbReference>
<evidence type="ECO:0000313" key="3">
    <source>
        <dbReference type="Proteomes" id="UP000243024"/>
    </source>
</evidence>
<feature type="region of interest" description="Disordered" evidence="1">
    <location>
        <begin position="1"/>
        <end position="40"/>
    </location>
</feature>
<organism evidence="2 3">
    <name type="scientific">Hydrogenibacillus schlegelii</name>
    <name type="common">Bacillus schlegelii</name>
    <dbReference type="NCBI Taxonomy" id="1484"/>
    <lineage>
        <taxon>Bacteria</taxon>
        <taxon>Bacillati</taxon>
        <taxon>Bacillota</taxon>
        <taxon>Bacilli</taxon>
        <taxon>Bacillales</taxon>
        <taxon>Bacillales Family X. Incertae Sedis</taxon>
        <taxon>Hydrogenibacillus</taxon>
    </lineage>
</organism>
<proteinExistence type="predicted"/>
<dbReference type="AlphaFoldDB" id="A0A179ISG5"/>
<reference evidence="2 3" key="1">
    <citation type="submission" date="2015-09" db="EMBL/GenBank/DDBJ databases">
        <title>Draft genome sequence of Hydrogenibacillus schlegelii DSM 2000.</title>
        <authorList>
            <person name="Hemp J."/>
        </authorList>
    </citation>
    <scope>NUCLEOTIDE SEQUENCE [LARGE SCALE GENOMIC DNA]</scope>
    <source>
        <strain evidence="2 3">MA 48</strain>
    </source>
</reference>